<protein>
    <submittedName>
        <fullName evidence="1">Uncharacterized protein</fullName>
    </submittedName>
</protein>
<comment type="caution">
    <text evidence="1">The sequence shown here is derived from an EMBL/GenBank/DDBJ whole genome shotgun (WGS) entry which is preliminary data.</text>
</comment>
<proteinExistence type="predicted"/>
<reference evidence="1" key="1">
    <citation type="submission" date="2022-08" db="EMBL/GenBank/DDBJ databases">
        <title>Genome Sequence of Fusarium decemcellulare.</title>
        <authorList>
            <person name="Buettner E."/>
        </authorList>
    </citation>
    <scope>NUCLEOTIDE SEQUENCE</scope>
    <source>
        <strain evidence="1">Babe19</strain>
    </source>
</reference>
<organism evidence="1 2">
    <name type="scientific">Fusarium decemcellulare</name>
    <dbReference type="NCBI Taxonomy" id="57161"/>
    <lineage>
        <taxon>Eukaryota</taxon>
        <taxon>Fungi</taxon>
        <taxon>Dikarya</taxon>
        <taxon>Ascomycota</taxon>
        <taxon>Pezizomycotina</taxon>
        <taxon>Sordariomycetes</taxon>
        <taxon>Hypocreomycetidae</taxon>
        <taxon>Hypocreales</taxon>
        <taxon>Nectriaceae</taxon>
        <taxon>Fusarium</taxon>
        <taxon>Fusarium decemcellulare species complex</taxon>
    </lineage>
</organism>
<accession>A0ACC1RH80</accession>
<gene>
    <name evidence="1" type="ORF">NM208_g14628</name>
</gene>
<evidence type="ECO:0000313" key="1">
    <source>
        <dbReference type="EMBL" id="KAJ3517992.1"/>
    </source>
</evidence>
<sequence>MEADDIDEAMRDLEHLYEDRVCPPCILCRFGFEDGETIVRAYEHGRCDPSFMTYRTPVFDPDRPELWHGNYPSIEYGWHHDCFNGLDPEVILRVSYVTQYCHPLPPSAEADRISWLLRKRANLLTRCLPLPREICLWIARYGVREQALLEVRKLLSAPFAGRDLVTVDTSGSIWAHFLEIEGVQYIQSLQTEPIDDDDVLICTPDAQRVENIYVGSDHLGVRKILFGNQYLPTGYHEPGIWWSILPADRRLNISRDGIKIREINGYSACFIEDYPVDLHCHVTGEDFAFDMAGDERRLHAMWLYMPVDVDERVAEIWRRRWNRDACNTALMLRTSKGRVLALGARPQATLATTTYDLLARFRRSGPRHLYWGATRGAFGKGIDYLAVDSVVESHAKERLQAPSYPPIGRPFSFLRNTRPRRFYTSAKLEDVVEVAGCRSWAPGSSGIVGLVLVYSDGRRDSVGQVRLDHLEPPTRVEPDGGMVLGFKKEDPDGFIVETMRVVSLSDMTPADGVSSEGSALQYLRVSWRGQLDWWFWYRRNWVYCQEDGATQDELREAHSLHGLEKWQEQIVE</sequence>
<dbReference type="EMBL" id="JANRMS010003515">
    <property type="protein sequence ID" value="KAJ3517992.1"/>
    <property type="molecule type" value="Genomic_DNA"/>
</dbReference>
<keyword evidence="2" id="KW-1185">Reference proteome</keyword>
<evidence type="ECO:0000313" key="2">
    <source>
        <dbReference type="Proteomes" id="UP001148629"/>
    </source>
</evidence>
<name>A0ACC1RH80_9HYPO</name>
<dbReference type="Proteomes" id="UP001148629">
    <property type="component" value="Unassembled WGS sequence"/>
</dbReference>